<gene>
    <name evidence="3" type="ORF">OXH55_19735</name>
</gene>
<dbReference type="InterPro" id="IPR050245">
    <property type="entry name" value="PrsA_foldase"/>
</dbReference>
<dbReference type="Pfam" id="PF13145">
    <property type="entry name" value="Rotamase_2"/>
    <property type="match status" value="1"/>
</dbReference>
<name>A0ABT4CUT6_9CLOT</name>
<reference evidence="3" key="1">
    <citation type="submission" date="2022-12" db="EMBL/GenBank/DDBJ databases">
        <authorList>
            <person name="Wang J."/>
        </authorList>
    </citation>
    <scope>NUCLEOTIDE SEQUENCE</scope>
    <source>
        <strain evidence="3">HY-42-06</strain>
    </source>
</reference>
<evidence type="ECO:0000313" key="4">
    <source>
        <dbReference type="Proteomes" id="UP001079657"/>
    </source>
</evidence>
<dbReference type="InterPro" id="IPR023058">
    <property type="entry name" value="PPIase_PpiC_CS"/>
</dbReference>
<dbReference type="EMBL" id="JAPQES010000018">
    <property type="protein sequence ID" value="MCY6372815.1"/>
    <property type="molecule type" value="Genomic_DNA"/>
</dbReference>
<keyword evidence="1 3" id="KW-0413">Isomerase</keyword>
<keyword evidence="1" id="KW-0697">Rotamase</keyword>
<organism evidence="3 4">
    <name type="scientific">Clostridium ganghwense</name>
    <dbReference type="NCBI Taxonomy" id="312089"/>
    <lineage>
        <taxon>Bacteria</taxon>
        <taxon>Bacillati</taxon>
        <taxon>Bacillota</taxon>
        <taxon>Clostridia</taxon>
        <taxon>Eubacteriales</taxon>
        <taxon>Clostridiaceae</taxon>
        <taxon>Clostridium</taxon>
    </lineage>
</organism>
<dbReference type="InterPro" id="IPR046357">
    <property type="entry name" value="PPIase_dom_sf"/>
</dbReference>
<dbReference type="SUPFAM" id="SSF54534">
    <property type="entry name" value="FKBP-like"/>
    <property type="match status" value="1"/>
</dbReference>
<dbReference type="Gene3D" id="3.10.50.40">
    <property type="match status" value="1"/>
</dbReference>
<dbReference type="PROSITE" id="PS50198">
    <property type="entry name" value="PPIC_PPIASE_2"/>
    <property type="match status" value="1"/>
</dbReference>
<dbReference type="Gene3D" id="1.10.8.1040">
    <property type="match status" value="1"/>
</dbReference>
<dbReference type="EC" id="5.2.1.8" evidence="3"/>
<dbReference type="SUPFAM" id="SSF109998">
    <property type="entry name" value="Triger factor/SurA peptide-binding domain-like"/>
    <property type="match status" value="1"/>
</dbReference>
<dbReference type="PROSITE" id="PS01096">
    <property type="entry name" value="PPIC_PPIASE_1"/>
    <property type="match status" value="1"/>
</dbReference>
<dbReference type="PANTHER" id="PTHR47245">
    <property type="entry name" value="PEPTIDYLPROLYL ISOMERASE"/>
    <property type="match status" value="1"/>
</dbReference>
<dbReference type="GO" id="GO:0003755">
    <property type="term" value="F:peptidyl-prolyl cis-trans isomerase activity"/>
    <property type="evidence" value="ECO:0007669"/>
    <property type="project" value="UniProtKB-EC"/>
</dbReference>
<accession>A0ABT4CUT6</accession>
<proteinExistence type="predicted"/>
<dbReference type="RefSeq" id="WP_268051877.1">
    <property type="nucleotide sequence ID" value="NZ_JAPQES010000018.1"/>
</dbReference>
<dbReference type="PANTHER" id="PTHR47245:SF2">
    <property type="entry name" value="PEPTIDYL-PROLYL CIS-TRANS ISOMERASE HP_0175-RELATED"/>
    <property type="match status" value="1"/>
</dbReference>
<feature type="domain" description="PpiC" evidence="2">
    <location>
        <begin position="113"/>
        <end position="202"/>
    </location>
</feature>
<dbReference type="InterPro" id="IPR000297">
    <property type="entry name" value="PPIase_PpiC"/>
</dbReference>
<dbReference type="Proteomes" id="UP001079657">
    <property type="component" value="Unassembled WGS sequence"/>
</dbReference>
<evidence type="ECO:0000259" key="2">
    <source>
        <dbReference type="PROSITE" id="PS50198"/>
    </source>
</evidence>
<sequence length="247" mass="28199">MENNVLASVNGKQITEKDLELATARFPQDRRSFLATEEGKKQLVEQLVAFELFHNYGKDSGIEESEIYKERLEIVKKEIITQLAIENAIKTVQLEDKEVEDYYNANKEMFKAPEMVSARHILVETEELAKEVEDKIKGGMSFEDAAAEYSTCPSKAQGGSLGQFGRGQMVPEFEEAAFTLEIGTVSEPVKTQFGYHLIEVQSKKEADQKPFEEVKDMLKAQLLQERQNHKYMTFVEELKGKYPTEIK</sequence>
<keyword evidence="4" id="KW-1185">Reference proteome</keyword>
<comment type="caution">
    <text evidence="3">The sequence shown here is derived from an EMBL/GenBank/DDBJ whole genome shotgun (WGS) entry which is preliminary data.</text>
</comment>
<dbReference type="InterPro" id="IPR027304">
    <property type="entry name" value="Trigger_fact/SurA_dom_sf"/>
</dbReference>
<protein>
    <submittedName>
        <fullName evidence="3">Peptidylprolyl isomerase</fullName>
        <ecNumber evidence="3">5.2.1.8</ecNumber>
    </submittedName>
</protein>
<evidence type="ECO:0000313" key="3">
    <source>
        <dbReference type="EMBL" id="MCY6372815.1"/>
    </source>
</evidence>
<evidence type="ECO:0000256" key="1">
    <source>
        <dbReference type="PROSITE-ProRule" id="PRU00278"/>
    </source>
</evidence>